<gene>
    <name evidence="2" type="ORF">EV142_101857</name>
</gene>
<proteinExistence type="predicted"/>
<evidence type="ECO:0000259" key="1">
    <source>
        <dbReference type="Pfam" id="PF04264"/>
    </source>
</evidence>
<protein>
    <submittedName>
        <fullName evidence="2">YceI-like domain-containing protein</fullName>
    </submittedName>
</protein>
<dbReference type="InterPro" id="IPR036761">
    <property type="entry name" value="TTHA0802/YceI-like_sf"/>
</dbReference>
<name>A0ABY2B7H1_9FLAO</name>
<keyword evidence="3" id="KW-1185">Reference proteome</keyword>
<reference evidence="2 3" key="1">
    <citation type="journal article" date="2015" name="Stand. Genomic Sci.">
        <title>Genomic Encyclopedia of Bacterial and Archaeal Type Strains, Phase III: the genomes of soil and plant-associated and newly described type strains.</title>
        <authorList>
            <person name="Whitman W.B."/>
            <person name="Woyke T."/>
            <person name="Klenk H.P."/>
            <person name="Zhou Y."/>
            <person name="Lilburn T.G."/>
            <person name="Beck B.J."/>
            <person name="De Vos P."/>
            <person name="Vandamme P."/>
            <person name="Eisen J.A."/>
            <person name="Garrity G."/>
            <person name="Hugenholtz P."/>
            <person name="Kyrpides N.C."/>
        </authorList>
    </citation>
    <scope>NUCLEOTIDE SEQUENCE [LARGE SCALE GENOMIC DNA]</scope>
    <source>
        <strain evidence="2 3">P5626</strain>
    </source>
</reference>
<dbReference type="SUPFAM" id="SSF101874">
    <property type="entry name" value="YceI-like"/>
    <property type="match status" value="1"/>
</dbReference>
<feature type="domain" description="Lipid/polyisoprenoid-binding YceI-like" evidence="1">
    <location>
        <begin position="34"/>
        <end position="180"/>
    </location>
</feature>
<sequence>MIYSRMIKKTVLLPILLASFVVFSQEKMLTKSGTITFEASVPSFQPVMGTNSSVTFVLNPVTGEIASLALMKGFQFEMALMEEHFNENYMETDKYPKAIFRGQIEGFDTNNLTQDYKDYIIKGKLELHGKSKDIKATAKITKTSSRITIISDFGVNASDFSIPIPSLIKYKLDDKVKVQMIAVLKQS</sequence>
<dbReference type="EMBL" id="SLWA01000001">
    <property type="protein sequence ID" value="TCN61269.1"/>
    <property type="molecule type" value="Genomic_DNA"/>
</dbReference>
<dbReference type="InterPro" id="IPR007372">
    <property type="entry name" value="Lipid/polyisoprenoid-bd_YceI"/>
</dbReference>
<dbReference type="Proteomes" id="UP000295270">
    <property type="component" value="Unassembled WGS sequence"/>
</dbReference>
<dbReference type="Gene3D" id="2.40.128.110">
    <property type="entry name" value="Lipid/polyisoprenoid-binding, YceI-like"/>
    <property type="match status" value="1"/>
</dbReference>
<accession>A0ABY2B7H1</accession>
<evidence type="ECO:0000313" key="2">
    <source>
        <dbReference type="EMBL" id="TCN61269.1"/>
    </source>
</evidence>
<evidence type="ECO:0000313" key="3">
    <source>
        <dbReference type="Proteomes" id="UP000295270"/>
    </source>
</evidence>
<organism evidence="2 3">
    <name type="scientific">Flavobacterium circumlabens</name>
    <dbReference type="NCBI Taxonomy" id="2133765"/>
    <lineage>
        <taxon>Bacteria</taxon>
        <taxon>Pseudomonadati</taxon>
        <taxon>Bacteroidota</taxon>
        <taxon>Flavobacteriia</taxon>
        <taxon>Flavobacteriales</taxon>
        <taxon>Flavobacteriaceae</taxon>
        <taxon>Flavobacterium</taxon>
    </lineage>
</organism>
<comment type="caution">
    <text evidence="2">The sequence shown here is derived from an EMBL/GenBank/DDBJ whole genome shotgun (WGS) entry which is preliminary data.</text>
</comment>
<dbReference type="Pfam" id="PF04264">
    <property type="entry name" value="YceI"/>
    <property type="match status" value="1"/>
</dbReference>